<dbReference type="HOGENOM" id="CLU_008023_0_3_6"/>
<dbReference type="PANTHER" id="PTHR20941:SF1">
    <property type="entry name" value="FOLIC ACID SYNTHESIS PROTEIN FOL1"/>
    <property type="match status" value="1"/>
</dbReference>
<evidence type="ECO:0000256" key="6">
    <source>
        <dbReference type="ARBA" id="ARBA00012458"/>
    </source>
</evidence>
<dbReference type="CDD" id="cd00739">
    <property type="entry name" value="DHPS"/>
    <property type="match status" value="1"/>
</dbReference>
<evidence type="ECO:0000256" key="4">
    <source>
        <dbReference type="ARBA" id="ARBA00009503"/>
    </source>
</evidence>
<dbReference type="AlphaFoldDB" id="A0A090IH37"/>
<evidence type="ECO:0000313" key="15">
    <source>
        <dbReference type="EMBL" id="SGY97957.1"/>
    </source>
</evidence>
<comment type="cofactor">
    <cofactor evidence="2 14">
        <name>Mg(2+)</name>
        <dbReference type="ChEBI" id="CHEBI:18420"/>
    </cofactor>
</comment>
<dbReference type="EMBL" id="FPLD01000055">
    <property type="protein sequence ID" value="SGY97957.1"/>
    <property type="molecule type" value="Genomic_DNA"/>
</dbReference>
<evidence type="ECO:0000256" key="11">
    <source>
        <dbReference type="ARBA" id="ARBA00022909"/>
    </source>
</evidence>
<keyword evidence="8 14" id="KW-0808">Transferase</keyword>
<dbReference type="PROSITE" id="PS00792">
    <property type="entry name" value="DHPS_1"/>
    <property type="match status" value="1"/>
</dbReference>
<evidence type="ECO:0000256" key="2">
    <source>
        <dbReference type="ARBA" id="ARBA00001946"/>
    </source>
</evidence>
<proteinExistence type="inferred from homology"/>
<evidence type="ECO:0000256" key="8">
    <source>
        <dbReference type="ARBA" id="ARBA00022679"/>
    </source>
</evidence>
<evidence type="ECO:0000256" key="13">
    <source>
        <dbReference type="ARBA" id="ARBA00053449"/>
    </source>
</evidence>
<dbReference type="RefSeq" id="WP_045111678.1">
    <property type="nucleotide sequence ID" value="NZ_CAWRBC010000163.1"/>
</dbReference>
<dbReference type="InterPro" id="IPR000489">
    <property type="entry name" value="Pterin-binding_dom"/>
</dbReference>
<dbReference type="STRING" id="80854.MVIS_3684"/>
<dbReference type="InterPro" id="IPR006390">
    <property type="entry name" value="DHP_synth_dom"/>
</dbReference>
<dbReference type="GO" id="GO:0005829">
    <property type="term" value="C:cytosol"/>
    <property type="evidence" value="ECO:0007669"/>
    <property type="project" value="TreeGrafter"/>
</dbReference>
<comment type="catalytic activity">
    <reaction evidence="1">
        <text>(7,8-dihydropterin-6-yl)methyl diphosphate + 4-aminobenzoate = 7,8-dihydropteroate + diphosphate</text>
        <dbReference type="Rhea" id="RHEA:19949"/>
        <dbReference type="ChEBI" id="CHEBI:17836"/>
        <dbReference type="ChEBI" id="CHEBI:17839"/>
        <dbReference type="ChEBI" id="CHEBI:33019"/>
        <dbReference type="ChEBI" id="CHEBI:72950"/>
        <dbReference type="EC" id="2.5.1.15"/>
    </reaction>
</comment>
<dbReference type="PROSITE" id="PS50972">
    <property type="entry name" value="PTERIN_BINDING"/>
    <property type="match status" value="1"/>
</dbReference>
<dbReference type="EC" id="2.5.1.15" evidence="6 14"/>
<keyword evidence="11 14" id="KW-0289">Folate biosynthesis</keyword>
<dbReference type="SUPFAM" id="SSF51717">
    <property type="entry name" value="Dihydropteroate synthetase-like"/>
    <property type="match status" value="1"/>
</dbReference>
<dbReference type="GO" id="GO:0046654">
    <property type="term" value="P:tetrahydrofolate biosynthetic process"/>
    <property type="evidence" value="ECO:0007669"/>
    <property type="project" value="UniProtKB-UniPathway"/>
</dbReference>
<evidence type="ECO:0000256" key="1">
    <source>
        <dbReference type="ARBA" id="ARBA00000012"/>
    </source>
</evidence>
<dbReference type="Proteomes" id="UP000183794">
    <property type="component" value="Unassembled WGS sequence"/>
</dbReference>
<dbReference type="GO" id="GO:0046656">
    <property type="term" value="P:folic acid biosynthetic process"/>
    <property type="evidence" value="ECO:0007669"/>
    <property type="project" value="UniProtKB-KW"/>
</dbReference>
<protein>
    <recommendedName>
        <fullName evidence="7 14">Dihydropteroate synthase</fullName>
        <shortName evidence="14">DHPS</shortName>
        <ecNumber evidence="6 14">2.5.1.15</ecNumber>
    </recommendedName>
    <alternativeName>
        <fullName evidence="12 14">Dihydropteroate pyrophosphorylase</fullName>
    </alternativeName>
</protein>
<evidence type="ECO:0000256" key="9">
    <source>
        <dbReference type="ARBA" id="ARBA00022723"/>
    </source>
</evidence>
<organism evidence="15 16">
    <name type="scientific">Moritella viscosa</name>
    <dbReference type="NCBI Taxonomy" id="80854"/>
    <lineage>
        <taxon>Bacteria</taxon>
        <taxon>Pseudomonadati</taxon>
        <taxon>Pseudomonadota</taxon>
        <taxon>Gammaproteobacteria</taxon>
        <taxon>Alteromonadales</taxon>
        <taxon>Moritellaceae</taxon>
        <taxon>Moritella</taxon>
    </lineage>
</organism>
<evidence type="ECO:0000256" key="12">
    <source>
        <dbReference type="ARBA" id="ARBA00030193"/>
    </source>
</evidence>
<name>A0A090IH37_9GAMM</name>
<comment type="pathway">
    <text evidence="3 14">Cofactor biosynthesis; tetrahydrofolate biosynthesis; 7,8-dihydrofolate from 2-amino-4-hydroxy-6-hydroxymethyl-7,8-dihydropteridine diphosphate and 4-aminobenzoate: step 1/2.</text>
</comment>
<comment type="subunit">
    <text evidence="5">Homodimer.</text>
</comment>
<evidence type="ECO:0000256" key="7">
    <source>
        <dbReference type="ARBA" id="ARBA00016919"/>
    </source>
</evidence>
<keyword evidence="10 14" id="KW-0460">Magnesium</keyword>
<dbReference type="PANTHER" id="PTHR20941">
    <property type="entry name" value="FOLATE SYNTHESIS PROTEINS"/>
    <property type="match status" value="1"/>
</dbReference>
<dbReference type="InterPro" id="IPR045031">
    <property type="entry name" value="DHP_synth-like"/>
</dbReference>
<dbReference type="KEGG" id="mvs:MVIS_3684"/>
<dbReference type="FunFam" id="3.20.20.20:FF:000004">
    <property type="entry name" value="Dihydropteroate synthase"/>
    <property type="match status" value="1"/>
</dbReference>
<dbReference type="UniPathway" id="UPA00077">
    <property type="reaction ID" value="UER00156"/>
</dbReference>
<accession>A0A090IH37</accession>
<dbReference type="OrthoDB" id="9811744at2"/>
<dbReference type="Pfam" id="PF00809">
    <property type="entry name" value="Pterin_bind"/>
    <property type="match status" value="1"/>
</dbReference>
<dbReference type="NCBIfam" id="TIGR01496">
    <property type="entry name" value="DHPS"/>
    <property type="match status" value="1"/>
</dbReference>
<dbReference type="InterPro" id="IPR011005">
    <property type="entry name" value="Dihydropteroate_synth-like_sf"/>
</dbReference>
<evidence type="ECO:0000256" key="10">
    <source>
        <dbReference type="ARBA" id="ARBA00022842"/>
    </source>
</evidence>
<evidence type="ECO:0000313" key="16">
    <source>
        <dbReference type="Proteomes" id="UP000183794"/>
    </source>
</evidence>
<evidence type="ECO:0000256" key="5">
    <source>
        <dbReference type="ARBA" id="ARBA00011738"/>
    </source>
</evidence>
<evidence type="ECO:0000256" key="3">
    <source>
        <dbReference type="ARBA" id="ARBA00004763"/>
    </source>
</evidence>
<dbReference type="GO" id="GO:0004156">
    <property type="term" value="F:dihydropteroate synthase activity"/>
    <property type="evidence" value="ECO:0007669"/>
    <property type="project" value="UniProtKB-EC"/>
</dbReference>
<keyword evidence="9 14" id="KW-0479">Metal-binding</keyword>
<dbReference type="PROSITE" id="PS00793">
    <property type="entry name" value="DHPS_2"/>
    <property type="match status" value="1"/>
</dbReference>
<reference evidence="15 16" key="1">
    <citation type="submission" date="2016-11" db="EMBL/GenBank/DDBJ databases">
        <authorList>
            <person name="Jaros S."/>
            <person name="Januszkiewicz K."/>
            <person name="Wedrychowicz H."/>
        </authorList>
    </citation>
    <scope>NUCLEOTIDE SEQUENCE [LARGE SCALE GENOMIC DNA]</scope>
    <source>
        <strain evidence="15">NVI 5450</strain>
    </source>
</reference>
<comment type="similarity">
    <text evidence="4 14">Belongs to the DHPS family.</text>
</comment>
<dbReference type="GO" id="GO:0046872">
    <property type="term" value="F:metal ion binding"/>
    <property type="evidence" value="ECO:0007669"/>
    <property type="project" value="UniProtKB-KW"/>
</dbReference>
<dbReference type="PATRIC" id="fig|80854.5.peg.3901"/>
<comment type="function">
    <text evidence="13 14">Catalyzes the condensation of para-aminobenzoate (pABA) with 6-hydroxymethyl-7,8-dihydropterin diphosphate (DHPt-PP) to form 7,8-dihydropteroate (H2Pte), the immediate precursor of folate derivatives.</text>
</comment>
<gene>
    <name evidence="15" type="ORF">NVI5450_2011</name>
</gene>
<dbReference type="Gene3D" id="3.20.20.20">
    <property type="entry name" value="Dihydropteroate synthase-like"/>
    <property type="match status" value="1"/>
</dbReference>
<evidence type="ECO:0000256" key="14">
    <source>
        <dbReference type="RuleBase" id="RU361205"/>
    </source>
</evidence>
<sequence length="283" mass="30537">MQLNLAANSSRVKILDLSQPVVMGILNVTPDSFSDGGQYYALDAAFKQAQKMVDDGAKIIDIGGESTRPGASAVSLEEELARVIPIIKRISTQLDVVISIDTSKAQVMREAIAAGAHIINDVRALQEEGALQAAAELGVPVCLMHMQGKPSTMQDAPSYQDVTAEVIAFLQLRIEDCCNAGIKRENIILDPGFGFGKTLEQNYQLLADTPLFHQFDLPILIGVSRKSMIGNLLQCDESQRLAGSLACANSAATDGAHIFRVHDVLETTDTLAIVAQLKKHRVR</sequence>